<dbReference type="Pfam" id="PF20160">
    <property type="entry name" value="C-JID"/>
    <property type="match status" value="1"/>
</dbReference>
<protein>
    <submittedName>
        <fullName evidence="8">TMV resistance protein N</fullName>
    </submittedName>
</protein>
<keyword evidence="3" id="KW-0611">Plant defense</keyword>
<gene>
    <name evidence="8" type="ORF">T459_29727</name>
</gene>
<reference evidence="8 9" key="1">
    <citation type="journal article" date="2014" name="Nat. Genet.">
        <title>Genome sequence of the hot pepper provides insights into the evolution of pungency in Capsicum species.</title>
        <authorList>
            <person name="Kim S."/>
            <person name="Park M."/>
            <person name="Yeom S.I."/>
            <person name="Kim Y.M."/>
            <person name="Lee J.M."/>
            <person name="Lee H.A."/>
            <person name="Seo E."/>
            <person name="Choi J."/>
            <person name="Cheong K."/>
            <person name="Kim K.T."/>
            <person name="Jung K."/>
            <person name="Lee G.W."/>
            <person name="Oh S.K."/>
            <person name="Bae C."/>
            <person name="Kim S.B."/>
            <person name="Lee H.Y."/>
            <person name="Kim S.Y."/>
            <person name="Kim M.S."/>
            <person name="Kang B.C."/>
            <person name="Jo Y.D."/>
            <person name="Yang H.B."/>
            <person name="Jeong H.J."/>
            <person name="Kang W.H."/>
            <person name="Kwon J.K."/>
            <person name="Shin C."/>
            <person name="Lim J.Y."/>
            <person name="Park J.H."/>
            <person name="Huh J.H."/>
            <person name="Kim J.S."/>
            <person name="Kim B.D."/>
            <person name="Cohen O."/>
            <person name="Paran I."/>
            <person name="Suh M.C."/>
            <person name="Lee S.B."/>
            <person name="Kim Y.K."/>
            <person name="Shin Y."/>
            <person name="Noh S.J."/>
            <person name="Park J."/>
            <person name="Seo Y.S."/>
            <person name="Kwon S.Y."/>
            <person name="Kim H.A."/>
            <person name="Park J.M."/>
            <person name="Kim H.J."/>
            <person name="Choi S.B."/>
            <person name="Bosland P.W."/>
            <person name="Reeves G."/>
            <person name="Jo S.H."/>
            <person name="Lee B.W."/>
            <person name="Cho H.T."/>
            <person name="Choi H.S."/>
            <person name="Lee M.S."/>
            <person name="Yu Y."/>
            <person name="Do Choi Y."/>
            <person name="Park B.S."/>
            <person name="van Deynze A."/>
            <person name="Ashrafi H."/>
            <person name="Hill T."/>
            <person name="Kim W.T."/>
            <person name="Pai H.S."/>
            <person name="Ahn H.K."/>
            <person name="Yeam I."/>
            <person name="Giovannoni J.J."/>
            <person name="Rose J.K."/>
            <person name="Sorensen I."/>
            <person name="Lee S.J."/>
            <person name="Kim R.W."/>
            <person name="Choi I.Y."/>
            <person name="Choi B.S."/>
            <person name="Lim J.S."/>
            <person name="Lee Y.H."/>
            <person name="Choi D."/>
        </authorList>
    </citation>
    <scope>NUCLEOTIDE SEQUENCE [LARGE SCALE GENOMIC DNA]</scope>
    <source>
        <strain evidence="9">cv. CM334</strain>
    </source>
</reference>
<organism evidence="8 9">
    <name type="scientific">Capsicum annuum</name>
    <name type="common">Capsicum pepper</name>
    <dbReference type="NCBI Taxonomy" id="4072"/>
    <lineage>
        <taxon>Eukaryota</taxon>
        <taxon>Viridiplantae</taxon>
        <taxon>Streptophyta</taxon>
        <taxon>Embryophyta</taxon>
        <taxon>Tracheophyta</taxon>
        <taxon>Spermatophyta</taxon>
        <taxon>Magnoliopsida</taxon>
        <taxon>eudicotyledons</taxon>
        <taxon>Gunneridae</taxon>
        <taxon>Pentapetalae</taxon>
        <taxon>asterids</taxon>
        <taxon>lamiids</taxon>
        <taxon>Solanales</taxon>
        <taxon>Solanaceae</taxon>
        <taxon>Solanoideae</taxon>
        <taxon>Capsiceae</taxon>
        <taxon>Capsicum</taxon>
    </lineage>
</organism>
<dbReference type="PANTHER" id="PTHR16083">
    <property type="entry name" value="LEUCINE RICH REPEAT CONTAINING PROTEIN"/>
    <property type="match status" value="1"/>
</dbReference>
<comment type="caution">
    <text evidence="8">The sequence shown here is derived from an EMBL/GenBank/DDBJ whole genome shotgun (WGS) entry which is preliminary data.</text>
</comment>
<evidence type="ECO:0000259" key="6">
    <source>
        <dbReference type="Pfam" id="PF23286"/>
    </source>
</evidence>
<evidence type="ECO:0000256" key="2">
    <source>
        <dbReference type="ARBA" id="ARBA00022737"/>
    </source>
</evidence>
<dbReference type="Gene3D" id="3.80.10.10">
    <property type="entry name" value="Ribonuclease Inhibitor"/>
    <property type="match status" value="4"/>
</dbReference>
<dbReference type="InterPro" id="IPR003591">
    <property type="entry name" value="Leu-rich_rpt_typical-subtyp"/>
</dbReference>
<evidence type="ECO:0000313" key="8">
    <source>
        <dbReference type="EMBL" id="PHT65302.1"/>
    </source>
</evidence>
<dbReference type="Pfam" id="PF13855">
    <property type="entry name" value="LRR_8"/>
    <property type="match status" value="1"/>
</dbReference>
<dbReference type="InterPro" id="IPR055414">
    <property type="entry name" value="LRR_R13L4/SHOC2-like"/>
</dbReference>
<dbReference type="STRING" id="4072.A0A2G2Y6F6"/>
<dbReference type="SUPFAM" id="SSF52058">
    <property type="entry name" value="L domain-like"/>
    <property type="match status" value="2"/>
</dbReference>
<dbReference type="Pfam" id="PF23598">
    <property type="entry name" value="LRR_14"/>
    <property type="match status" value="1"/>
</dbReference>
<dbReference type="PANTHER" id="PTHR16083:SF52">
    <property type="entry name" value="TMV RESISTANCE PROTEIN N-LIKE"/>
    <property type="match status" value="1"/>
</dbReference>
<dbReference type="EMBL" id="AYRZ02000012">
    <property type="protein sequence ID" value="PHT65302.1"/>
    <property type="molecule type" value="Genomic_DNA"/>
</dbReference>
<evidence type="ECO:0000313" key="9">
    <source>
        <dbReference type="Proteomes" id="UP000222542"/>
    </source>
</evidence>
<proteinExistence type="predicted"/>
<name>A0A2G2Y6F6_CAPAN</name>
<dbReference type="Proteomes" id="UP000222542">
    <property type="component" value="Unassembled WGS sequence"/>
</dbReference>
<dbReference type="GO" id="GO:0006952">
    <property type="term" value="P:defense response"/>
    <property type="evidence" value="ECO:0007669"/>
    <property type="project" value="UniProtKB-ARBA"/>
</dbReference>
<evidence type="ECO:0000259" key="5">
    <source>
        <dbReference type="Pfam" id="PF20160"/>
    </source>
</evidence>
<feature type="region of interest" description="Disordered" evidence="4">
    <location>
        <begin position="886"/>
        <end position="906"/>
    </location>
</feature>
<sequence>MGKYVVKMQKELGEPSRTWEIEDFKDVMANHTGTKAMEAIWFHYRQKLCFSKEAMKNMKSLRILYICQEYAFRCINCHDGSFEYLSNNLRWFSWNRYPWESLPAKFEPKKLVYLQLRFSSLHHLWTDTKHLPSLQKLDLRDCKSLTQTPDFTGMPNLEYLYLRSCSNLEEVHGSLGCCRKLIRLDLSDCGCLKKFPCVNVESLEYLTLQYCSSLEIFPELLGRSKLELEISVRSTRIRELPSSIQYQTHITKLDLSHLEDLVALPRSISMLKSLVDLYLWGCEQLESLPEEIGDLENLEMLDAQQTLISRPPSSVMCLNKLKSLKFGNDIEEIGYSEGFKDEVYFVFPPVTEGLCSLEYLDLGNCNLIDGGLPEDIGCLSSLKKLHLNGNNFVYLPRSIAHLGALQSLNITKCKRLKELPDFTRMPNLEYLYLGACSNLEEVHDSLGCCRKLIRLDLSYCESLNRFPCVNVESLEHLDIQDCSNLEKFPEILGRMKPELEIHMRPYGIREIPSSIIQHQAHLTELDFRFMNNLVALPSSIGMLKEYLNLTYCNIIDGGLPEDTGCLSTLKKLNLTGNNFEHLPRNVAQLGALEYFDLSHCKRLKVLPDFTGMPNLETLNLSYCMNLEEVDHSMGFLRKLLRLELNNCKRLKRFPSLYIDSLKYLDLEGCSILENFPEILGSKKMKSDIHLLDNVMRDLNLMYISFPRSLSQYIIPLQHGISASDSLSQRVFTVEHGGNKIPSWFHHQGTDRSVSVNLPENWYIHENFLGFAVCFSGSLIYETTVTLIPLCDDGMSWMTQKLILSFSLSKWGTGPKIHFFVLPLSSLWDTSKANGKTPNDYGCIVLSFSGLMSEFGFRLLYKDELDLEASLQMREHKDEPIEHCIGTSSEQHDSMTNEASCSSSRKNSNIRGKVASLFRNIAALSCKPRT</sequence>
<evidence type="ECO:0000259" key="7">
    <source>
        <dbReference type="Pfam" id="PF23598"/>
    </source>
</evidence>
<dbReference type="Gramene" id="PHT65302">
    <property type="protein sequence ID" value="PHT65302"/>
    <property type="gene ID" value="T459_29727"/>
</dbReference>
<dbReference type="Pfam" id="PF00560">
    <property type="entry name" value="LRR_1"/>
    <property type="match status" value="1"/>
</dbReference>
<dbReference type="InterPro" id="IPR058546">
    <property type="entry name" value="RPS4B/Roq1-like_LRR"/>
</dbReference>
<dbReference type="AlphaFoldDB" id="A0A2G2Y6F6"/>
<keyword evidence="2" id="KW-0677">Repeat</keyword>
<dbReference type="GO" id="GO:0051707">
    <property type="term" value="P:response to other organism"/>
    <property type="evidence" value="ECO:0007669"/>
    <property type="project" value="UniProtKB-ARBA"/>
</dbReference>
<keyword evidence="9" id="KW-1185">Reference proteome</keyword>
<keyword evidence="1" id="KW-0433">Leucine-rich repeat</keyword>
<dbReference type="InterPro" id="IPR001611">
    <property type="entry name" value="Leu-rich_rpt"/>
</dbReference>
<dbReference type="SMART" id="SM00369">
    <property type="entry name" value="LRR_TYP"/>
    <property type="match status" value="5"/>
</dbReference>
<dbReference type="InterPro" id="IPR045344">
    <property type="entry name" value="C-JID"/>
</dbReference>
<evidence type="ECO:0000256" key="4">
    <source>
        <dbReference type="SAM" id="MobiDB-lite"/>
    </source>
</evidence>
<feature type="domain" description="Disease resistance R13L4/SHOC-2-like LRR" evidence="7">
    <location>
        <begin position="354"/>
        <end position="492"/>
    </location>
</feature>
<feature type="compositionally biased region" description="Polar residues" evidence="4">
    <location>
        <begin position="895"/>
        <end position="906"/>
    </location>
</feature>
<dbReference type="Pfam" id="PF23286">
    <property type="entry name" value="LRR_13"/>
    <property type="match status" value="1"/>
</dbReference>
<reference evidence="8 9" key="2">
    <citation type="journal article" date="2017" name="Genome Biol.">
        <title>New reference genome sequences of hot pepper reveal the massive evolution of plant disease-resistance genes by retroduplication.</title>
        <authorList>
            <person name="Kim S."/>
            <person name="Park J."/>
            <person name="Yeom S.I."/>
            <person name="Kim Y.M."/>
            <person name="Seo E."/>
            <person name="Kim K.T."/>
            <person name="Kim M.S."/>
            <person name="Lee J.M."/>
            <person name="Cheong K."/>
            <person name="Shin H.S."/>
            <person name="Kim S.B."/>
            <person name="Han K."/>
            <person name="Lee J."/>
            <person name="Park M."/>
            <person name="Lee H.A."/>
            <person name="Lee H.Y."/>
            <person name="Lee Y."/>
            <person name="Oh S."/>
            <person name="Lee J.H."/>
            <person name="Choi E."/>
            <person name="Choi E."/>
            <person name="Lee S.E."/>
            <person name="Jeon J."/>
            <person name="Kim H."/>
            <person name="Choi G."/>
            <person name="Song H."/>
            <person name="Lee J."/>
            <person name="Lee S.C."/>
            <person name="Kwon J.K."/>
            <person name="Lee H.Y."/>
            <person name="Koo N."/>
            <person name="Hong Y."/>
            <person name="Kim R.W."/>
            <person name="Kang W.H."/>
            <person name="Huh J.H."/>
            <person name="Kang B.C."/>
            <person name="Yang T.J."/>
            <person name="Lee Y.H."/>
            <person name="Bennetzen J.L."/>
            <person name="Choi D."/>
        </authorList>
    </citation>
    <scope>NUCLEOTIDE SEQUENCE [LARGE SCALE GENOMIC DNA]</scope>
    <source>
        <strain evidence="9">cv. CM334</strain>
    </source>
</reference>
<feature type="domain" description="Disease resistance protein RPS4B/Roq1-like leucine-rich repeats" evidence="6">
    <location>
        <begin position="201"/>
        <end position="286"/>
    </location>
</feature>
<evidence type="ECO:0000256" key="3">
    <source>
        <dbReference type="ARBA" id="ARBA00022821"/>
    </source>
</evidence>
<accession>A0A2G2Y6F6</accession>
<evidence type="ECO:0000256" key="1">
    <source>
        <dbReference type="ARBA" id="ARBA00022614"/>
    </source>
</evidence>
<dbReference type="OMA" id="YAFRCIN"/>
<dbReference type="InterPro" id="IPR032675">
    <property type="entry name" value="LRR_dom_sf"/>
</dbReference>
<feature type="domain" description="C-JID" evidence="5">
    <location>
        <begin position="737"/>
        <end position="864"/>
    </location>
</feature>